<keyword evidence="2" id="KW-0812">Transmembrane</keyword>
<reference evidence="5" key="2">
    <citation type="submission" date="2015-01" db="EMBL/GenBank/DDBJ databases">
        <title>Evolutionary Origins and Diversification of the Mycorrhizal Mutualists.</title>
        <authorList>
            <consortium name="DOE Joint Genome Institute"/>
            <consortium name="Mycorrhizal Genomics Consortium"/>
            <person name="Kohler A."/>
            <person name="Kuo A."/>
            <person name="Nagy L.G."/>
            <person name="Floudas D."/>
            <person name="Copeland A."/>
            <person name="Barry K.W."/>
            <person name="Cichocki N."/>
            <person name="Veneault-Fourrey C."/>
            <person name="LaButti K."/>
            <person name="Lindquist E.A."/>
            <person name="Lipzen A."/>
            <person name="Lundell T."/>
            <person name="Morin E."/>
            <person name="Murat C."/>
            <person name="Riley R."/>
            <person name="Ohm R."/>
            <person name="Sun H."/>
            <person name="Tunlid A."/>
            <person name="Henrissat B."/>
            <person name="Grigoriev I.V."/>
            <person name="Hibbett D.S."/>
            <person name="Martin F."/>
        </authorList>
    </citation>
    <scope>NUCLEOTIDE SEQUENCE [LARGE SCALE GENOMIC DNA]</scope>
    <source>
        <strain evidence="5">h7</strain>
    </source>
</reference>
<organism evidence="4 5">
    <name type="scientific">Hebeloma cylindrosporum</name>
    <dbReference type="NCBI Taxonomy" id="76867"/>
    <lineage>
        <taxon>Eukaryota</taxon>
        <taxon>Fungi</taxon>
        <taxon>Dikarya</taxon>
        <taxon>Basidiomycota</taxon>
        <taxon>Agaricomycotina</taxon>
        <taxon>Agaricomycetes</taxon>
        <taxon>Agaricomycetidae</taxon>
        <taxon>Agaricales</taxon>
        <taxon>Agaricineae</taxon>
        <taxon>Hymenogastraceae</taxon>
        <taxon>Hebeloma</taxon>
    </lineage>
</organism>
<feature type="transmembrane region" description="Helical" evidence="2">
    <location>
        <begin position="80"/>
        <end position="107"/>
    </location>
</feature>
<proteinExistence type="predicted"/>
<feature type="domain" description="DUF6533" evidence="3">
    <location>
        <begin position="17"/>
        <end position="62"/>
    </location>
</feature>
<gene>
    <name evidence="4" type="ORF">M413DRAFT_268663</name>
</gene>
<protein>
    <recommendedName>
        <fullName evidence="3">DUF6533 domain-containing protein</fullName>
    </recommendedName>
</protein>
<keyword evidence="2" id="KW-0472">Membrane</keyword>
<accession>A0A0C3CT32</accession>
<evidence type="ECO:0000313" key="4">
    <source>
        <dbReference type="EMBL" id="KIM47051.1"/>
    </source>
</evidence>
<dbReference type="EMBL" id="KN831770">
    <property type="protein sequence ID" value="KIM47051.1"/>
    <property type="molecule type" value="Genomic_DNA"/>
</dbReference>
<name>A0A0C3CT32_HEBCY</name>
<reference evidence="4 5" key="1">
    <citation type="submission" date="2014-04" db="EMBL/GenBank/DDBJ databases">
        <authorList>
            <consortium name="DOE Joint Genome Institute"/>
            <person name="Kuo A."/>
            <person name="Gay G."/>
            <person name="Dore J."/>
            <person name="Kohler A."/>
            <person name="Nagy L.G."/>
            <person name="Floudas D."/>
            <person name="Copeland A."/>
            <person name="Barry K.W."/>
            <person name="Cichocki N."/>
            <person name="Veneault-Fourrey C."/>
            <person name="LaButti K."/>
            <person name="Lindquist E.A."/>
            <person name="Lipzen A."/>
            <person name="Lundell T."/>
            <person name="Morin E."/>
            <person name="Murat C."/>
            <person name="Sun H."/>
            <person name="Tunlid A."/>
            <person name="Henrissat B."/>
            <person name="Grigoriev I.V."/>
            <person name="Hibbett D.S."/>
            <person name="Martin F."/>
            <person name="Nordberg H.P."/>
            <person name="Cantor M.N."/>
            <person name="Hua S.X."/>
        </authorList>
    </citation>
    <scope>NUCLEOTIDE SEQUENCE [LARGE SCALE GENOMIC DNA]</scope>
    <source>
        <strain evidence="5">h7</strain>
    </source>
</reference>
<feature type="transmembrane region" description="Helical" evidence="2">
    <location>
        <begin position="12"/>
        <end position="32"/>
    </location>
</feature>
<dbReference type="InterPro" id="IPR045340">
    <property type="entry name" value="DUF6533"/>
</dbReference>
<dbReference type="STRING" id="686832.A0A0C3CT32"/>
<feature type="transmembrane region" description="Helical" evidence="2">
    <location>
        <begin position="198"/>
        <end position="214"/>
    </location>
</feature>
<dbReference type="Proteomes" id="UP000053424">
    <property type="component" value="Unassembled WGS sequence"/>
</dbReference>
<dbReference type="AlphaFoldDB" id="A0A0C3CT32"/>
<feature type="transmembrane region" description="Helical" evidence="2">
    <location>
        <begin position="52"/>
        <end position="73"/>
    </location>
</feature>
<feature type="region of interest" description="Disordered" evidence="1">
    <location>
        <begin position="140"/>
        <end position="185"/>
    </location>
</feature>
<feature type="transmembrane region" description="Helical" evidence="2">
    <location>
        <begin position="234"/>
        <end position="253"/>
    </location>
</feature>
<evidence type="ECO:0000313" key="5">
    <source>
        <dbReference type="Proteomes" id="UP000053424"/>
    </source>
</evidence>
<evidence type="ECO:0000259" key="3">
    <source>
        <dbReference type="Pfam" id="PF20151"/>
    </source>
</evidence>
<evidence type="ECO:0000256" key="2">
    <source>
        <dbReference type="SAM" id="Phobius"/>
    </source>
</evidence>
<feature type="transmembrane region" description="Helical" evidence="2">
    <location>
        <begin position="113"/>
        <end position="133"/>
    </location>
</feature>
<feature type="compositionally biased region" description="Pro residues" evidence="1">
    <location>
        <begin position="143"/>
        <end position="183"/>
    </location>
</feature>
<dbReference type="HOGENOM" id="CLU_035509_6_1_1"/>
<evidence type="ECO:0000256" key="1">
    <source>
        <dbReference type="SAM" id="MobiDB-lite"/>
    </source>
</evidence>
<keyword evidence="5" id="KW-1185">Reference proteome</keyword>
<sequence>MDHPPGDDAGKLYIPACISIACLTWVVHDYFITLEDEVTYFWSQKPRFGVLIFYWIRYYTIFLILFDTIVDIYKIRSSKIIICSLTLGAISLWSIEFVMQLRIYILFNRSKRLAIFNGILFVISIAMFLWLFVENQLQDNNQGPPPPPPGHGLPPPPGRGPPPPPGHGPPPPGHGPPPPPGPPQMCESLAQNRKHAQWIPATLFEFILFGMAVYKTIVSSSARVDINGRRSLTAILLSDNIVYFFVAACVLIFNNHTFVCQLQLPFLGFGSVPCPVNYTTSH</sequence>
<dbReference type="Pfam" id="PF20151">
    <property type="entry name" value="DUF6533"/>
    <property type="match status" value="1"/>
</dbReference>
<keyword evidence="2" id="KW-1133">Transmembrane helix</keyword>
<dbReference type="OrthoDB" id="3258294at2759"/>